<proteinExistence type="predicted"/>
<feature type="region of interest" description="Disordered" evidence="1">
    <location>
        <begin position="326"/>
        <end position="440"/>
    </location>
</feature>
<dbReference type="EMBL" id="LK056689">
    <property type="protein sequence ID" value="CDR88781.1"/>
    <property type="molecule type" value="Genomic_DNA"/>
</dbReference>
<feature type="compositionally biased region" description="Polar residues" evidence="1">
    <location>
        <begin position="532"/>
        <end position="572"/>
    </location>
</feature>
<sequence>MRRLESLSFKPPQTTLRLAKNADIATISRPSSVTYRRSPSWSAAYSDGQRTPAIASEQGHGFAVTQSWPNSSALALGANGSYSRRRCVQAKTTDRSIVNTWPATQHHLRNQSRIDSSTGSVRRWSLEAVKIPDDKRITTERQDRMSGERPSYLQGSPYIAQTVRRCSVQSPRSPMLSPPQFADVQLRDPLSPVTASRRSLAGSSPSQPNTPSGPDVADWSFISTYLNSYPDNVSTWPGSPLARSRPGSGSVSRDSTIRSPLAQSYVWSTLPRRSSQDDDGEPRSYTAATVRPGSGLLEPIFEGDATDPSTSLGDTSAFVFDRYHFSSTSTRPEPSCTGPRSSSTPLMHSEVAAGRISRTSSRHTDASGEGSTARFTPKQLLLAGASRNAEPSLNPTQTSRRFSRSNSVPLLQLEVARSNRVPEPDSDGLETPSSPLSSCRAYLTPTASFSDGASPTPREAPRPSTLAVIDDGAAEPDPSHDDRDPQMSSALLAETSSARGHCHVSLNSSHSKPVPAEIRICWPTNLSAASVEEVNSPSRYGLTRSPTSRTSHWQPSRTDSTALTTPQKSQAATEADADRHLRADSLSPPRSATSAASAETQSSETVELVPWQVATTDSAGTRRSEEIFRPLSMTQSMSRSGLGSSRDTVMSKAIARTTATDSRRSTLQTPQLKGGSDFLWGRMEAEDRHSLGQGRPSADLSQLRSVETGFDCARKVAGTAIGRLACEQTEARPSYRQAGLDEAEHSRSSSGGYTIASPPGGVDRLLFELKQGSIDSRHRKNTYYHDHGGPAYVHRRSSTLNNITIGPRSSSIRRRHQSVDVEAQQRRRFVADPGIAIGLTSVAEQPAERCSEPTAASLSGHDPMIAGYADAARRPKRNVANSDAFQNAAARAHGSTTLHSPSLAMFLSAFIVFYQVFFFTFEASYLWSAISPALPLVGAALFLVLNVLVLQINLLPSLRTSLLPWSTTLLVLVMAYCSSLSALMIARLAQSPDRGASAPGIHFHRARSSKGSALREVLRDLPFPAILFVLGIVGLVAGIVLTARLLLNRRQRQD</sequence>
<protein>
    <submittedName>
        <fullName evidence="3">Uncharacterized protein</fullName>
    </submittedName>
</protein>
<feature type="region of interest" description="Disordered" evidence="1">
    <location>
        <begin position="135"/>
        <end position="215"/>
    </location>
</feature>
<evidence type="ECO:0000256" key="1">
    <source>
        <dbReference type="SAM" id="MobiDB-lite"/>
    </source>
</evidence>
<feature type="compositionally biased region" description="Polar residues" evidence="1">
    <location>
        <begin position="193"/>
        <end position="212"/>
    </location>
</feature>
<feature type="compositionally biased region" description="Polar residues" evidence="1">
    <location>
        <begin position="632"/>
        <end position="648"/>
    </location>
</feature>
<feature type="region of interest" description="Disordered" evidence="1">
    <location>
        <begin position="445"/>
        <end position="464"/>
    </location>
</feature>
<organism evidence="3">
    <name type="scientific">Sporisorium scitamineum</name>
    <dbReference type="NCBI Taxonomy" id="49012"/>
    <lineage>
        <taxon>Eukaryota</taxon>
        <taxon>Fungi</taxon>
        <taxon>Dikarya</taxon>
        <taxon>Basidiomycota</taxon>
        <taxon>Ustilaginomycotina</taxon>
        <taxon>Ustilaginomycetes</taxon>
        <taxon>Ustilaginales</taxon>
        <taxon>Ustilaginaceae</taxon>
        <taxon>Sporisorium</taxon>
    </lineage>
</organism>
<feature type="compositionally biased region" description="Polar residues" evidence="1">
    <location>
        <begin position="326"/>
        <end position="346"/>
    </location>
</feature>
<reference evidence="3" key="1">
    <citation type="submission" date="2014-06" db="EMBL/GenBank/DDBJ databases">
        <authorList>
            <person name="Ju J."/>
            <person name="Zhang J."/>
        </authorList>
    </citation>
    <scope>NUCLEOTIDE SEQUENCE</scope>
    <source>
        <strain evidence="3">SscI8</strain>
    </source>
</reference>
<name>A0A127Z4G9_9BASI</name>
<keyword evidence="2" id="KW-1133">Transmembrane helix</keyword>
<keyword evidence="2" id="KW-0812">Transmembrane</keyword>
<feature type="compositionally biased region" description="Polar residues" evidence="1">
    <location>
        <begin position="247"/>
        <end position="256"/>
    </location>
</feature>
<feature type="region of interest" description="Disordered" evidence="1">
    <location>
        <begin position="532"/>
        <end position="678"/>
    </location>
</feature>
<keyword evidence="2" id="KW-0472">Membrane</keyword>
<feature type="transmembrane region" description="Helical" evidence="2">
    <location>
        <begin position="1025"/>
        <end position="1047"/>
    </location>
</feature>
<gene>
    <name evidence="3" type="ORF">SPSC_05613</name>
</gene>
<feature type="region of interest" description="Disordered" evidence="1">
    <location>
        <begin position="236"/>
        <end position="256"/>
    </location>
</feature>
<feature type="transmembrane region" description="Helical" evidence="2">
    <location>
        <begin position="962"/>
        <end position="986"/>
    </location>
</feature>
<feature type="compositionally biased region" description="Polar residues" evidence="1">
    <location>
        <begin position="389"/>
        <end position="409"/>
    </location>
</feature>
<evidence type="ECO:0000256" key="2">
    <source>
        <dbReference type="SAM" id="Phobius"/>
    </source>
</evidence>
<feature type="compositionally biased region" description="Low complexity" evidence="1">
    <location>
        <begin position="591"/>
        <end position="607"/>
    </location>
</feature>
<feature type="transmembrane region" description="Helical" evidence="2">
    <location>
        <begin position="933"/>
        <end position="955"/>
    </location>
</feature>
<dbReference type="OrthoDB" id="2551367at2759"/>
<feature type="region of interest" description="Disordered" evidence="1">
    <location>
        <begin position="730"/>
        <end position="757"/>
    </location>
</feature>
<feature type="compositionally biased region" description="Basic and acidic residues" evidence="1">
    <location>
        <begin position="135"/>
        <end position="147"/>
    </location>
</feature>
<feature type="region of interest" description="Disordered" evidence="1">
    <location>
        <begin position="269"/>
        <end position="308"/>
    </location>
</feature>
<evidence type="ECO:0000313" key="3">
    <source>
        <dbReference type="EMBL" id="CDR88781.1"/>
    </source>
</evidence>
<dbReference type="AlphaFoldDB" id="A0A127Z4G9"/>
<accession>A0A127Z4G9</accession>